<name>A0AAN7Y203_ELEMC</name>
<dbReference type="AlphaFoldDB" id="A0AAN7Y203"/>
<evidence type="ECO:0000256" key="1">
    <source>
        <dbReference type="SAM" id="MobiDB-lite"/>
    </source>
</evidence>
<evidence type="ECO:0000313" key="2">
    <source>
        <dbReference type="EMBL" id="KAK5870295.1"/>
    </source>
</evidence>
<feature type="compositionally biased region" description="Basic and acidic residues" evidence="1">
    <location>
        <begin position="55"/>
        <end position="67"/>
    </location>
</feature>
<reference evidence="2 3" key="1">
    <citation type="journal article" date="2023" name="Genes (Basel)">
        <title>Chromosome-Level Genome Assembly and Circadian Gene Repertoire of the Patagonia Blennie Eleginops maclovinus-The Closest Ancestral Proxy of Antarctic Cryonotothenioids.</title>
        <authorList>
            <person name="Cheng C.C."/>
            <person name="Rivera-Colon A.G."/>
            <person name="Minhas B.F."/>
            <person name="Wilson L."/>
            <person name="Rayamajhi N."/>
            <person name="Vargas-Chacoff L."/>
            <person name="Catchen J.M."/>
        </authorList>
    </citation>
    <scope>NUCLEOTIDE SEQUENCE [LARGE SCALE GENOMIC DNA]</scope>
    <source>
        <strain evidence="2">JMC-PN-2008</strain>
    </source>
</reference>
<sequence>MVWCFSPGGGGGSKHSLSDLGAGTEQSPASHQSWQSGWLSGPLFIGGGRGGEGAGRLKDAAKRAKGH</sequence>
<dbReference type="EMBL" id="JAUZQC010000006">
    <property type="protein sequence ID" value="KAK5870295.1"/>
    <property type="molecule type" value="Genomic_DNA"/>
</dbReference>
<protein>
    <submittedName>
        <fullName evidence="2">Uncharacterized protein</fullName>
    </submittedName>
</protein>
<feature type="region of interest" description="Disordered" evidence="1">
    <location>
        <begin position="1"/>
        <end position="67"/>
    </location>
</feature>
<gene>
    <name evidence="2" type="ORF">PBY51_024946</name>
</gene>
<proteinExistence type="predicted"/>
<dbReference type="Proteomes" id="UP001346869">
    <property type="component" value="Unassembled WGS sequence"/>
</dbReference>
<feature type="compositionally biased region" description="Gly residues" evidence="1">
    <location>
        <begin position="44"/>
        <end position="54"/>
    </location>
</feature>
<organism evidence="2 3">
    <name type="scientific">Eleginops maclovinus</name>
    <name type="common">Patagonian blennie</name>
    <name type="synonym">Eleginus maclovinus</name>
    <dbReference type="NCBI Taxonomy" id="56733"/>
    <lineage>
        <taxon>Eukaryota</taxon>
        <taxon>Metazoa</taxon>
        <taxon>Chordata</taxon>
        <taxon>Craniata</taxon>
        <taxon>Vertebrata</taxon>
        <taxon>Euteleostomi</taxon>
        <taxon>Actinopterygii</taxon>
        <taxon>Neopterygii</taxon>
        <taxon>Teleostei</taxon>
        <taxon>Neoteleostei</taxon>
        <taxon>Acanthomorphata</taxon>
        <taxon>Eupercaria</taxon>
        <taxon>Perciformes</taxon>
        <taxon>Notothenioidei</taxon>
        <taxon>Eleginopidae</taxon>
        <taxon>Eleginops</taxon>
    </lineage>
</organism>
<reference evidence="2 3" key="2">
    <citation type="journal article" date="2023" name="Mol. Biol. Evol.">
        <title>Genomics of Secondarily Temperate Adaptation in the Only Non-Antarctic Icefish.</title>
        <authorList>
            <person name="Rivera-Colon A.G."/>
            <person name="Rayamajhi N."/>
            <person name="Minhas B.F."/>
            <person name="Madrigal G."/>
            <person name="Bilyk K.T."/>
            <person name="Yoon V."/>
            <person name="Hune M."/>
            <person name="Gregory S."/>
            <person name="Cheng C.H.C."/>
            <person name="Catchen J.M."/>
        </authorList>
    </citation>
    <scope>NUCLEOTIDE SEQUENCE [LARGE SCALE GENOMIC DNA]</scope>
    <source>
        <strain evidence="2">JMC-PN-2008</strain>
    </source>
</reference>
<comment type="caution">
    <text evidence="2">The sequence shown here is derived from an EMBL/GenBank/DDBJ whole genome shotgun (WGS) entry which is preliminary data.</text>
</comment>
<keyword evidence="3" id="KW-1185">Reference proteome</keyword>
<feature type="compositionally biased region" description="Polar residues" evidence="1">
    <location>
        <begin position="24"/>
        <end position="38"/>
    </location>
</feature>
<evidence type="ECO:0000313" key="3">
    <source>
        <dbReference type="Proteomes" id="UP001346869"/>
    </source>
</evidence>
<accession>A0AAN7Y203</accession>